<feature type="coiled-coil region" evidence="6">
    <location>
        <begin position="282"/>
        <end position="312"/>
    </location>
</feature>
<evidence type="ECO:0000259" key="7">
    <source>
        <dbReference type="PROSITE" id="PS50109"/>
    </source>
</evidence>
<keyword evidence="4" id="KW-0808">Transferase</keyword>
<organism evidence="10 11">
    <name type="scientific">Anabaena azotica FACHB-119</name>
    <dbReference type="NCBI Taxonomy" id="947527"/>
    <lineage>
        <taxon>Bacteria</taxon>
        <taxon>Bacillati</taxon>
        <taxon>Cyanobacteriota</taxon>
        <taxon>Cyanophyceae</taxon>
        <taxon>Nostocales</taxon>
        <taxon>Nostocaceae</taxon>
        <taxon>Anabaena</taxon>
        <taxon>Anabaena azotica</taxon>
    </lineage>
</organism>
<evidence type="ECO:0000256" key="1">
    <source>
        <dbReference type="ARBA" id="ARBA00000085"/>
    </source>
</evidence>
<dbReference type="Proteomes" id="UP000661112">
    <property type="component" value="Unassembled WGS sequence"/>
</dbReference>
<dbReference type="EMBL" id="JACJSG010000039">
    <property type="protein sequence ID" value="MBD2503747.1"/>
    <property type="molecule type" value="Genomic_DNA"/>
</dbReference>
<dbReference type="InterPro" id="IPR004358">
    <property type="entry name" value="Sig_transdc_His_kin-like_C"/>
</dbReference>
<dbReference type="EC" id="2.7.13.3" evidence="2"/>
<reference evidence="10 11" key="1">
    <citation type="journal article" date="2020" name="ISME J.">
        <title>Comparative genomics reveals insights into cyanobacterial evolution and habitat adaptation.</title>
        <authorList>
            <person name="Chen M.Y."/>
            <person name="Teng W.K."/>
            <person name="Zhao L."/>
            <person name="Hu C.X."/>
            <person name="Zhou Y.K."/>
            <person name="Han B.P."/>
            <person name="Song L.R."/>
            <person name="Shu W.S."/>
        </authorList>
    </citation>
    <scope>NUCLEOTIDE SEQUENCE [LARGE SCALE GENOMIC DNA]</scope>
    <source>
        <strain evidence="10 11">FACHB-119</strain>
    </source>
</reference>
<feature type="domain" description="PAC" evidence="9">
    <location>
        <begin position="211"/>
        <end position="262"/>
    </location>
</feature>
<dbReference type="SUPFAM" id="SSF55874">
    <property type="entry name" value="ATPase domain of HSP90 chaperone/DNA topoisomerase II/histidine kinase"/>
    <property type="match status" value="1"/>
</dbReference>
<feature type="domain" description="PAS" evidence="8">
    <location>
        <begin position="136"/>
        <end position="208"/>
    </location>
</feature>
<dbReference type="Gene3D" id="3.30.565.10">
    <property type="entry name" value="Histidine kinase-like ATPase, C-terminal domain"/>
    <property type="match status" value="1"/>
</dbReference>
<evidence type="ECO:0000256" key="5">
    <source>
        <dbReference type="ARBA" id="ARBA00023012"/>
    </source>
</evidence>
<protein>
    <recommendedName>
        <fullName evidence="2">histidine kinase</fullName>
        <ecNumber evidence="2">2.7.13.3</ecNumber>
    </recommendedName>
</protein>
<dbReference type="PROSITE" id="PS50109">
    <property type="entry name" value="HIS_KIN"/>
    <property type="match status" value="1"/>
</dbReference>
<feature type="domain" description="Histidine kinase" evidence="7">
    <location>
        <begin position="321"/>
        <end position="575"/>
    </location>
</feature>
<dbReference type="InterPro" id="IPR003594">
    <property type="entry name" value="HATPase_dom"/>
</dbReference>
<dbReference type="PANTHER" id="PTHR43065:SF50">
    <property type="entry name" value="HISTIDINE KINASE"/>
    <property type="match status" value="1"/>
</dbReference>
<keyword evidence="11" id="KW-1185">Reference proteome</keyword>
<evidence type="ECO:0000256" key="3">
    <source>
        <dbReference type="ARBA" id="ARBA00022553"/>
    </source>
</evidence>
<dbReference type="CDD" id="cd00130">
    <property type="entry name" value="PAS"/>
    <property type="match status" value="2"/>
</dbReference>
<dbReference type="Gene3D" id="3.30.450.20">
    <property type="entry name" value="PAS domain"/>
    <property type="match status" value="2"/>
</dbReference>
<dbReference type="SUPFAM" id="SSF55785">
    <property type="entry name" value="PYP-like sensor domain (PAS domain)"/>
    <property type="match status" value="2"/>
</dbReference>
<sequence>MLINSSNLPLTMFTALAERKDLLMALTDRMGRIEWVNQAFAERAGLPVDALTGQKFFTVISSNSQLNVHQTYIREQLLKGESFKFELSYQTHDLRECWLLVDGQPIRNTEGITSKYTIMSSDITLRKLTEKNLEQTRQRLKRLVESVKLVPWEAVDVTRQFTYVGPQATELFGYDLAEWYEPNFWYSHVHPEDLPQVITHHHTVTQEQDDYIVEYRFLAADSRWVWLKDIVNVVKSSDDDTQLLGFLIDITGRKQTEFLLHEALDNLAQTNQQLEMRVQRRTIALTQEKEKLEQALEQLKKAQLQLVHNEKMSSLGQLVAGVAHEINNPVNFIYGNLIPAREYIENLLHLLKCYQHQYPHPHLPLKAEIEAVELEFIMEDLPNLLSSMNVGAERIREIVLSLRNFSRVDEAECKKVDIHAGIDSTLMILRSRLKFKSNCSEIQVIKEYGQLPLVECYAGQLNQVFMNIIANAIDALEESLIENKAINNPSIRIRTEITEGQQVIIRIADNGPGIREEIRKRLFDPFFTTKAIGKGTGLGLSISYQIVVEKHQGQIECHSQLGQGTEFVISIPAKQNYSRGQGTGDR</sequence>
<dbReference type="PRINTS" id="PR00344">
    <property type="entry name" value="BCTRLSENSOR"/>
</dbReference>
<dbReference type="InterPro" id="IPR013656">
    <property type="entry name" value="PAS_4"/>
</dbReference>
<dbReference type="SMART" id="SM00086">
    <property type="entry name" value="PAC"/>
    <property type="match status" value="2"/>
</dbReference>
<comment type="caution">
    <text evidence="10">The sequence shown here is derived from an EMBL/GenBank/DDBJ whole genome shotgun (WGS) entry which is preliminary data.</text>
</comment>
<evidence type="ECO:0000313" key="11">
    <source>
        <dbReference type="Proteomes" id="UP000661112"/>
    </source>
</evidence>
<keyword evidence="6" id="KW-0175">Coiled coil</keyword>
<dbReference type="SMART" id="SM00387">
    <property type="entry name" value="HATPase_c"/>
    <property type="match status" value="1"/>
</dbReference>
<keyword evidence="3" id="KW-0597">Phosphoprotein</keyword>
<dbReference type="InterPro" id="IPR035965">
    <property type="entry name" value="PAS-like_dom_sf"/>
</dbReference>
<evidence type="ECO:0000259" key="8">
    <source>
        <dbReference type="PROSITE" id="PS50112"/>
    </source>
</evidence>
<accession>A0ABR8D976</accession>
<dbReference type="SUPFAM" id="SSF47384">
    <property type="entry name" value="Homodimeric domain of signal transducing histidine kinase"/>
    <property type="match status" value="1"/>
</dbReference>
<proteinExistence type="predicted"/>
<dbReference type="PANTHER" id="PTHR43065">
    <property type="entry name" value="SENSOR HISTIDINE KINASE"/>
    <property type="match status" value="1"/>
</dbReference>
<dbReference type="InterPro" id="IPR001610">
    <property type="entry name" value="PAC"/>
</dbReference>
<dbReference type="NCBIfam" id="TIGR00229">
    <property type="entry name" value="sensory_box"/>
    <property type="match status" value="2"/>
</dbReference>
<dbReference type="InterPro" id="IPR036890">
    <property type="entry name" value="HATPase_C_sf"/>
</dbReference>
<dbReference type="InterPro" id="IPR003661">
    <property type="entry name" value="HisK_dim/P_dom"/>
</dbReference>
<dbReference type="Gene3D" id="1.10.287.130">
    <property type="match status" value="1"/>
</dbReference>
<dbReference type="InterPro" id="IPR005467">
    <property type="entry name" value="His_kinase_dom"/>
</dbReference>
<dbReference type="PROSITE" id="PS50113">
    <property type="entry name" value="PAC"/>
    <property type="match status" value="2"/>
</dbReference>
<name>A0ABR8D976_9NOST</name>
<dbReference type="InterPro" id="IPR013655">
    <property type="entry name" value="PAS_fold_3"/>
</dbReference>
<comment type="catalytic activity">
    <reaction evidence="1">
        <text>ATP + protein L-histidine = ADP + protein N-phospho-L-histidine.</text>
        <dbReference type="EC" id="2.7.13.3"/>
    </reaction>
</comment>
<evidence type="ECO:0000256" key="2">
    <source>
        <dbReference type="ARBA" id="ARBA00012438"/>
    </source>
</evidence>
<evidence type="ECO:0000259" key="9">
    <source>
        <dbReference type="PROSITE" id="PS50113"/>
    </source>
</evidence>
<dbReference type="InterPro" id="IPR036097">
    <property type="entry name" value="HisK_dim/P_sf"/>
</dbReference>
<dbReference type="CDD" id="cd00082">
    <property type="entry name" value="HisKA"/>
    <property type="match status" value="1"/>
</dbReference>
<dbReference type="InterPro" id="IPR000700">
    <property type="entry name" value="PAS-assoc_C"/>
</dbReference>
<keyword evidence="5" id="KW-0902">Two-component regulatory system</keyword>
<dbReference type="Pfam" id="PF02518">
    <property type="entry name" value="HATPase_c"/>
    <property type="match status" value="1"/>
</dbReference>
<dbReference type="Pfam" id="PF08448">
    <property type="entry name" value="PAS_4"/>
    <property type="match status" value="1"/>
</dbReference>
<dbReference type="InterPro" id="IPR000014">
    <property type="entry name" value="PAS"/>
</dbReference>
<evidence type="ECO:0000313" key="10">
    <source>
        <dbReference type="EMBL" id="MBD2503747.1"/>
    </source>
</evidence>
<gene>
    <name evidence="10" type="ORF">H6G83_24585</name>
</gene>
<feature type="domain" description="PAC" evidence="9">
    <location>
        <begin position="83"/>
        <end position="135"/>
    </location>
</feature>
<dbReference type="PROSITE" id="PS50112">
    <property type="entry name" value="PAS"/>
    <property type="match status" value="1"/>
</dbReference>
<keyword evidence="4" id="KW-0418">Kinase</keyword>
<evidence type="ECO:0000256" key="6">
    <source>
        <dbReference type="SAM" id="Coils"/>
    </source>
</evidence>
<dbReference type="SMART" id="SM00091">
    <property type="entry name" value="PAS"/>
    <property type="match status" value="2"/>
</dbReference>
<dbReference type="Pfam" id="PF08447">
    <property type="entry name" value="PAS_3"/>
    <property type="match status" value="1"/>
</dbReference>
<evidence type="ECO:0000256" key="4">
    <source>
        <dbReference type="ARBA" id="ARBA00022777"/>
    </source>
</evidence>